<dbReference type="PATRIC" id="fig|1423743.5.peg.42"/>
<dbReference type="PANTHER" id="PTHR33055:SF3">
    <property type="entry name" value="PUTATIVE TRANSPOSASE FOR IS117-RELATED"/>
    <property type="match status" value="1"/>
</dbReference>
<dbReference type="PANTHER" id="PTHR33055">
    <property type="entry name" value="TRANSPOSASE FOR INSERTION SEQUENCE ELEMENT IS1111A"/>
    <property type="match status" value="1"/>
</dbReference>
<proteinExistence type="predicted"/>
<dbReference type="NCBIfam" id="NF033542">
    <property type="entry name" value="transpos_IS110"/>
    <property type="match status" value="1"/>
</dbReference>
<reference evidence="3 4" key="1">
    <citation type="journal article" date="2015" name="Genome Announc.">
        <title>Expanding the biotechnology potential of lactobacilli through comparative genomics of 213 strains and associated genera.</title>
        <authorList>
            <person name="Sun Z."/>
            <person name="Harris H.M."/>
            <person name="McCann A."/>
            <person name="Guo C."/>
            <person name="Argimon S."/>
            <person name="Zhang W."/>
            <person name="Yang X."/>
            <person name="Jeffery I.B."/>
            <person name="Cooney J.C."/>
            <person name="Kagawa T.F."/>
            <person name="Liu W."/>
            <person name="Song Y."/>
            <person name="Salvetti E."/>
            <person name="Wrobel A."/>
            <person name="Rasinkangas P."/>
            <person name="Parkhill J."/>
            <person name="Rea M.C."/>
            <person name="O'Sullivan O."/>
            <person name="Ritari J."/>
            <person name="Douillard F.P."/>
            <person name="Paul Ross R."/>
            <person name="Yang R."/>
            <person name="Briner A.E."/>
            <person name="Felis G.E."/>
            <person name="de Vos W.M."/>
            <person name="Barrangou R."/>
            <person name="Klaenhammer T.R."/>
            <person name="Caufield P.W."/>
            <person name="Cui Y."/>
            <person name="Zhang H."/>
            <person name="O'Toole P.W."/>
        </authorList>
    </citation>
    <scope>NUCLEOTIDE SEQUENCE [LARGE SCALE GENOMIC DNA]</scope>
    <source>
        <strain evidence="3 4">DSM 18382</strain>
    </source>
</reference>
<dbReference type="Pfam" id="PF01548">
    <property type="entry name" value="DEDD_Tnp_IS110"/>
    <property type="match status" value="1"/>
</dbReference>
<accession>A0A0R1W016</accession>
<dbReference type="InterPro" id="IPR003346">
    <property type="entry name" value="Transposase_20"/>
</dbReference>
<evidence type="ECO:0000259" key="2">
    <source>
        <dbReference type="Pfam" id="PF02371"/>
    </source>
</evidence>
<evidence type="ECO:0000313" key="4">
    <source>
        <dbReference type="Proteomes" id="UP000051966"/>
    </source>
</evidence>
<dbReference type="Pfam" id="PF02371">
    <property type="entry name" value="Transposase_20"/>
    <property type="match status" value="1"/>
</dbReference>
<keyword evidence="4" id="KW-1185">Reference proteome</keyword>
<dbReference type="GO" id="GO:0004803">
    <property type="term" value="F:transposase activity"/>
    <property type="evidence" value="ECO:0007669"/>
    <property type="project" value="InterPro"/>
</dbReference>
<feature type="domain" description="Transposase IS116/IS110/IS902 C-terminal" evidence="2">
    <location>
        <begin position="268"/>
        <end position="345"/>
    </location>
</feature>
<organism evidence="3 4">
    <name type="scientific">Lentilactobacillus farraginis DSM 18382 = JCM 14108</name>
    <dbReference type="NCBI Taxonomy" id="1423743"/>
    <lineage>
        <taxon>Bacteria</taxon>
        <taxon>Bacillati</taxon>
        <taxon>Bacillota</taxon>
        <taxon>Bacilli</taxon>
        <taxon>Lactobacillales</taxon>
        <taxon>Lactobacillaceae</taxon>
        <taxon>Lentilactobacillus</taxon>
    </lineage>
</organism>
<dbReference type="GO" id="GO:0003677">
    <property type="term" value="F:DNA binding"/>
    <property type="evidence" value="ECO:0007669"/>
    <property type="project" value="InterPro"/>
</dbReference>
<dbReference type="GO" id="GO:0006313">
    <property type="term" value="P:DNA transposition"/>
    <property type="evidence" value="ECO:0007669"/>
    <property type="project" value="InterPro"/>
</dbReference>
<dbReference type="Proteomes" id="UP000051966">
    <property type="component" value="Unassembled WGS sequence"/>
</dbReference>
<dbReference type="AlphaFoldDB" id="A0A0R1W016"/>
<protein>
    <submittedName>
        <fullName evidence="3">Transposase</fullName>
    </submittedName>
</protein>
<name>A0A0R1W016_9LACO</name>
<comment type="caution">
    <text evidence="3">The sequence shown here is derived from an EMBL/GenBank/DDBJ whole genome shotgun (WGS) entry which is preliminary data.</text>
</comment>
<dbReference type="InterPro" id="IPR002525">
    <property type="entry name" value="Transp_IS110-like_N"/>
</dbReference>
<gene>
    <name evidence="3" type="ORF">FD41_GL000042</name>
</gene>
<dbReference type="InterPro" id="IPR047650">
    <property type="entry name" value="Transpos_IS110"/>
</dbReference>
<sequence>MIDMRVVFGIDVSKATSTVAIVVNRNQVAGWEIPNNRVGFRKLLASLRNFKKPEIVFEATGLYSRRLRAFLDDYGYRYTQLNPLASKKQLDRLRPNKTDKNDAHNLAETQFQIDRALTYCQQPVYQELLDWSRSYDQVTCDSVTAKNRLHKALQCTFPEAEQILDSPTGHLYWHLLQQYPHAELVLKAHPTELSQTIEAIPHVSHQRSLEIANRLYRLADQAYPCVGEQGAMVEQVRYLATQLLELDARKQLIIKQMAQLAQQLPELAILESIPGIGVNTAVRLIGELGDVRRFRGSNQLNAFVGIDLRHFESGEFIADDHISKRGDPYARKILYRSILNIIISAKTCPSHINDYISRKKKQSSGKTSFKKIAIGAMHHLNRTIYYLITTNQKYSYHRARSKAKS</sequence>
<evidence type="ECO:0000259" key="1">
    <source>
        <dbReference type="Pfam" id="PF01548"/>
    </source>
</evidence>
<feature type="domain" description="Transposase IS110-like N-terminal" evidence="1">
    <location>
        <begin position="9"/>
        <end position="158"/>
    </location>
</feature>
<evidence type="ECO:0000313" key="3">
    <source>
        <dbReference type="EMBL" id="KRM08777.1"/>
    </source>
</evidence>
<dbReference type="EMBL" id="AZFY01000071">
    <property type="protein sequence ID" value="KRM08777.1"/>
    <property type="molecule type" value="Genomic_DNA"/>
</dbReference>